<organism evidence="2 3">
    <name type="scientific">Terfezia boudieri ATCC MYA-4762</name>
    <dbReference type="NCBI Taxonomy" id="1051890"/>
    <lineage>
        <taxon>Eukaryota</taxon>
        <taxon>Fungi</taxon>
        <taxon>Dikarya</taxon>
        <taxon>Ascomycota</taxon>
        <taxon>Pezizomycotina</taxon>
        <taxon>Pezizomycetes</taxon>
        <taxon>Pezizales</taxon>
        <taxon>Pezizaceae</taxon>
        <taxon>Terfezia</taxon>
    </lineage>
</organism>
<reference evidence="2 3" key="1">
    <citation type="journal article" date="2018" name="Nat. Ecol. Evol.">
        <title>Pezizomycetes genomes reveal the molecular basis of ectomycorrhizal truffle lifestyle.</title>
        <authorList>
            <person name="Murat C."/>
            <person name="Payen T."/>
            <person name="Noel B."/>
            <person name="Kuo A."/>
            <person name="Morin E."/>
            <person name="Chen J."/>
            <person name="Kohler A."/>
            <person name="Krizsan K."/>
            <person name="Balestrini R."/>
            <person name="Da Silva C."/>
            <person name="Montanini B."/>
            <person name="Hainaut M."/>
            <person name="Levati E."/>
            <person name="Barry K.W."/>
            <person name="Belfiori B."/>
            <person name="Cichocki N."/>
            <person name="Clum A."/>
            <person name="Dockter R.B."/>
            <person name="Fauchery L."/>
            <person name="Guy J."/>
            <person name="Iotti M."/>
            <person name="Le Tacon F."/>
            <person name="Lindquist E.A."/>
            <person name="Lipzen A."/>
            <person name="Malagnac F."/>
            <person name="Mello A."/>
            <person name="Molinier V."/>
            <person name="Miyauchi S."/>
            <person name="Poulain J."/>
            <person name="Riccioni C."/>
            <person name="Rubini A."/>
            <person name="Sitrit Y."/>
            <person name="Splivallo R."/>
            <person name="Traeger S."/>
            <person name="Wang M."/>
            <person name="Zifcakova L."/>
            <person name="Wipf D."/>
            <person name="Zambonelli A."/>
            <person name="Paolocci F."/>
            <person name="Nowrousian M."/>
            <person name="Ottonello S."/>
            <person name="Baldrian P."/>
            <person name="Spatafora J.W."/>
            <person name="Henrissat B."/>
            <person name="Nagy L.G."/>
            <person name="Aury J.M."/>
            <person name="Wincker P."/>
            <person name="Grigoriev I.V."/>
            <person name="Bonfante P."/>
            <person name="Martin F.M."/>
        </authorList>
    </citation>
    <scope>NUCLEOTIDE SEQUENCE [LARGE SCALE GENOMIC DNA]</scope>
    <source>
        <strain evidence="2 3">ATCC MYA-4762</strain>
    </source>
</reference>
<keyword evidence="1" id="KW-0472">Membrane</keyword>
<gene>
    <name evidence="2" type="ORF">L211DRAFT_840843</name>
</gene>
<evidence type="ECO:0000313" key="3">
    <source>
        <dbReference type="Proteomes" id="UP000267821"/>
    </source>
</evidence>
<name>A0A3N4LEC9_9PEZI</name>
<protein>
    <submittedName>
        <fullName evidence="2">Uncharacterized protein</fullName>
    </submittedName>
</protein>
<evidence type="ECO:0000313" key="2">
    <source>
        <dbReference type="EMBL" id="RPB21240.1"/>
    </source>
</evidence>
<keyword evidence="1" id="KW-0812">Transmembrane</keyword>
<proteinExistence type="predicted"/>
<sequence length="63" mass="7447">MVIQYLALDLVSLTTISTVLRYFFIRSLFRISYHVTTFILLWKVAARIYNYNRSISDITNHAC</sequence>
<accession>A0A3N4LEC9</accession>
<dbReference type="AlphaFoldDB" id="A0A3N4LEC9"/>
<feature type="transmembrane region" description="Helical" evidence="1">
    <location>
        <begin position="6"/>
        <end position="24"/>
    </location>
</feature>
<evidence type="ECO:0000256" key="1">
    <source>
        <dbReference type="SAM" id="Phobius"/>
    </source>
</evidence>
<keyword evidence="1" id="KW-1133">Transmembrane helix</keyword>
<dbReference type="InParanoid" id="A0A3N4LEC9"/>
<dbReference type="EMBL" id="ML121561">
    <property type="protein sequence ID" value="RPB21240.1"/>
    <property type="molecule type" value="Genomic_DNA"/>
</dbReference>
<keyword evidence="3" id="KW-1185">Reference proteome</keyword>
<dbReference type="Proteomes" id="UP000267821">
    <property type="component" value="Unassembled WGS sequence"/>
</dbReference>